<accession>A0A5J4W2T5</accession>
<dbReference type="AlphaFoldDB" id="A0A5J4W2T5"/>
<dbReference type="Proteomes" id="UP000324800">
    <property type="component" value="Unassembled WGS sequence"/>
</dbReference>
<organism evidence="2 3">
    <name type="scientific">Streblomastix strix</name>
    <dbReference type="NCBI Taxonomy" id="222440"/>
    <lineage>
        <taxon>Eukaryota</taxon>
        <taxon>Metamonada</taxon>
        <taxon>Preaxostyla</taxon>
        <taxon>Oxymonadida</taxon>
        <taxon>Streblomastigidae</taxon>
        <taxon>Streblomastix</taxon>
    </lineage>
</organism>
<name>A0A5J4W2T5_9EUKA</name>
<dbReference type="GO" id="GO:0007165">
    <property type="term" value="P:signal transduction"/>
    <property type="evidence" value="ECO:0007669"/>
    <property type="project" value="InterPro"/>
</dbReference>
<proteinExistence type="predicted"/>
<dbReference type="InterPro" id="IPR002554">
    <property type="entry name" value="PP2A_B56"/>
</dbReference>
<reference evidence="2 3" key="1">
    <citation type="submission" date="2019-03" db="EMBL/GenBank/DDBJ databases">
        <title>Single cell metagenomics reveals metabolic interactions within the superorganism composed of flagellate Streblomastix strix and complex community of Bacteroidetes bacteria on its surface.</title>
        <authorList>
            <person name="Treitli S.C."/>
            <person name="Kolisko M."/>
            <person name="Husnik F."/>
            <person name="Keeling P."/>
            <person name="Hampl V."/>
        </authorList>
    </citation>
    <scope>NUCLEOTIDE SEQUENCE [LARGE SCALE GENOMIC DNA]</scope>
    <source>
        <strain evidence="2">ST1C</strain>
    </source>
</reference>
<dbReference type="InterPro" id="IPR011989">
    <property type="entry name" value="ARM-like"/>
</dbReference>
<dbReference type="InterPro" id="IPR016024">
    <property type="entry name" value="ARM-type_fold"/>
</dbReference>
<evidence type="ECO:0000256" key="1">
    <source>
        <dbReference type="SAM" id="MobiDB-lite"/>
    </source>
</evidence>
<sequence length="758" mass="85938">MQSSSDAQSPKPVATLVAEVVLKKKEQRNSQYHDEHGIVWQEVPEMKSFKNIDVANREEHFIKMLYSCCIRVNFDENAPENQKLYNTRKSNNLSLLVGYIALGEKKQANQAQNPNSNKTSVFPKSTWMAIRKLVETNILRELPHPDFITENSTDFDEEDPIMEESWPHMEKVYDIFQHFIMSPDVEPKIAKLDAVDSGFVVQLVNLLDTEDPRERETLKAAVHKIYARFAAHRPLIRNRMVSIFERVGFGNIRFNGTAELLEIMGSVFAGLTVPVKDEYLLLFRYAILPLHSAMSLPTFNKQLSQTIVLFLQKEKRWTLDVIRYLLRTWPKVSSAKVVLFMGELEDIIDGVGVDTLLTGSSTNFSLNGTNANTVVNANTTTNNNDITNLQPQNKKKDKNQVIGRLIVKSLFKQIRDCIESSQFQIAERALTMFANENIISLVNRTKLETIPIIFFPLYQNSKGHWSDSVKTLTYSVLRLIMDQDTKVFQMCASNAKTKNEKRKKSTISENVWTKVEERAINRVIASVNWKNDNKSKENIGISSKNEQNEEDQDQDDEDDDEEMPAMLAGSQKPIFDAQMRGVRRKSLIPVGPNKDQVVKLYQQSSGSSQTSLQLSPTQQFLSQTTSSSLTSTQSLLSISNASSQYLSDSGILSSPPLDQAQNGGSLRVDDFNIDNKLAKMSPEEIRQLSKDDGMRRKSNAQLRPMLVNSGSGRLIVQQQPLQPIISVGLLNDSLLTRIRSKPFLNPKTEFNDETFRNI</sequence>
<dbReference type="SUPFAM" id="SSF48371">
    <property type="entry name" value="ARM repeat"/>
    <property type="match status" value="1"/>
</dbReference>
<comment type="caution">
    <text evidence="2">The sequence shown here is derived from an EMBL/GenBank/DDBJ whole genome shotgun (WGS) entry which is preliminary data.</text>
</comment>
<dbReference type="PANTHER" id="PTHR10257">
    <property type="entry name" value="SERINE/THREONINE PROTEIN PHOSPHATASE 2A PP2A REGULATORY SUBUNIT B"/>
    <property type="match status" value="1"/>
</dbReference>
<feature type="region of interest" description="Disordered" evidence="1">
    <location>
        <begin position="535"/>
        <end position="562"/>
    </location>
</feature>
<gene>
    <name evidence="2" type="ORF">EZS28_015335</name>
</gene>
<protein>
    <submittedName>
        <fullName evidence="2">Putative Serine/threonine-protein phosphatase 2A 56 kDa regulatory subunit delta</fullName>
    </submittedName>
</protein>
<evidence type="ECO:0000313" key="3">
    <source>
        <dbReference type="Proteomes" id="UP000324800"/>
    </source>
</evidence>
<feature type="compositionally biased region" description="Acidic residues" evidence="1">
    <location>
        <begin position="548"/>
        <end position="562"/>
    </location>
</feature>
<dbReference type="GO" id="GO:0000159">
    <property type="term" value="C:protein phosphatase type 2A complex"/>
    <property type="evidence" value="ECO:0007669"/>
    <property type="project" value="InterPro"/>
</dbReference>
<evidence type="ECO:0000313" key="2">
    <source>
        <dbReference type="EMBL" id="KAA6389138.1"/>
    </source>
</evidence>
<dbReference type="Pfam" id="PF01603">
    <property type="entry name" value="B56"/>
    <property type="match status" value="2"/>
</dbReference>
<dbReference type="Gene3D" id="1.25.10.10">
    <property type="entry name" value="Leucine-rich Repeat Variant"/>
    <property type="match status" value="1"/>
</dbReference>
<dbReference type="OrthoDB" id="10264446at2759"/>
<dbReference type="PANTHER" id="PTHR10257:SF3">
    <property type="entry name" value="SERINE_THREONINE-PROTEIN PHOSPHATASE 2A 56 KDA REGULATORY SUBUNIT GAMMA ISOFORM"/>
    <property type="match status" value="1"/>
</dbReference>
<dbReference type="GO" id="GO:0019888">
    <property type="term" value="F:protein phosphatase regulator activity"/>
    <property type="evidence" value="ECO:0007669"/>
    <property type="project" value="InterPro"/>
</dbReference>
<dbReference type="EMBL" id="SNRW01003704">
    <property type="protein sequence ID" value="KAA6389138.1"/>
    <property type="molecule type" value="Genomic_DNA"/>
</dbReference>